<sequence>MARIVVFATAALGLLPTALGNELVRPPFGAVGFPIGSETCGHQALSYLNCKGPLSPSCAEQVAVQAASFCSSYLSKTATAFNTVTVVSTVVSTGTQTLTSGATATTTSTTSTATTTTETSTETDTSTSTFTAATSYIPPPLPTITEKKLKRAAAAPSVCPDLSKKGLTRLRPAKVSSICSCLGIKAQTTTTTATDTESTTTTTPTTTSTTTTQTSTSTTVETDVSTTTETTSTTTTTGVVATTTAIVDYCDLTYNGGGVPPGDTVIRPPGDLSGRDCCVLCWNTANCVAAANGLGYCQLLIRTSTLDGAPTSDQCPLGIENYTYLDGPGTLYRGPCSPGLN</sequence>
<feature type="region of interest" description="Disordered" evidence="1">
    <location>
        <begin position="100"/>
        <end position="134"/>
    </location>
</feature>
<dbReference type="AlphaFoldDB" id="A0AAJ0B7F3"/>
<feature type="signal peptide" evidence="2">
    <location>
        <begin position="1"/>
        <end position="20"/>
    </location>
</feature>
<feature type="chain" id="PRO_5042602711" description="Apple domain-containing protein" evidence="2">
    <location>
        <begin position="21"/>
        <end position="341"/>
    </location>
</feature>
<evidence type="ECO:0000313" key="3">
    <source>
        <dbReference type="EMBL" id="KAK1752605.1"/>
    </source>
</evidence>
<protein>
    <recommendedName>
        <fullName evidence="5">Apple domain-containing protein</fullName>
    </recommendedName>
</protein>
<evidence type="ECO:0000256" key="2">
    <source>
        <dbReference type="SAM" id="SignalP"/>
    </source>
</evidence>
<dbReference type="EMBL" id="MU839839">
    <property type="protein sequence ID" value="KAK1752605.1"/>
    <property type="molecule type" value="Genomic_DNA"/>
</dbReference>
<proteinExistence type="predicted"/>
<organism evidence="3 4">
    <name type="scientific">Echria macrotheca</name>
    <dbReference type="NCBI Taxonomy" id="438768"/>
    <lineage>
        <taxon>Eukaryota</taxon>
        <taxon>Fungi</taxon>
        <taxon>Dikarya</taxon>
        <taxon>Ascomycota</taxon>
        <taxon>Pezizomycotina</taxon>
        <taxon>Sordariomycetes</taxon>
        <taxon>Sordariomycetidae</taxon>
        <taxon>Sordariales</taxon>
        <taxon>Schizotheciaceae</taxon>
        <taxon>Echria</taxon>
    </lineage>
</organism>
<dbReference type="Proteomes" id="UP001239445">
    <property type="component" value="Unassembled WGS sequence"/>
</dbReference>
<comment type="caution">
    <text evidence="3">The sequence shown here is derived from an EMBL/GenBank/DDBJ whole genome shotgun (WGS) entry which is preliminary data.</text>
</comment>
<evidence type="ECO:0000313" key="4">
    <source>
        <dbReference type="Proteomes" id="UP001239445"/>
    </source>
</evidence>
<evidence type="ECO:0000256" key="1">
    <source>
        <dbReference type="SAM" id="MobiDB-lite"/>
    </source>
</evidence>
<gene>
    <name evidence="3" type="ORF">QBC47DRAFT_61335</name>
</gene>
<reference evidence="3" key="1">
    <citation type="submission" date="2023-06" db="EMBL/GenBank/DDBJ databases">
        <title>Genome-scale phylogeny and comparative genomics of the fungal order Sordariales.</title>
        <authorList>
            <consortium name="Lawrence Berkeley National Laboratory"/>
            <person name="Hensen N."/>
            <person name="Bonometti L."/>
            <person name="Westerberg I."/>
            <person name="Brannstrom I.O."/>
            <person name="Guillou S."/>
            <person name="Cros-Aarteil S."/>
            <person name="Calhoun S."/>
            <person name="Haridas S."/>
            <person name="Kuo A."/>
            <person name="Mondo S."/>
            <person name="Pangilinan J."/>
            <person name="Riley R."/>
            <person name="Labutti K."/>
            <person name="Andreopoulos B."/>
            <person name="Lipzen A."/>
            <person name="Chen C."/>
            <person name="Yanf M."/>
            <person name="Daum C."/>
            <person name="Ng V."/>
            <person name="Clum A."/>
            <person name="Steindorff A."/>
            <person name="Ohm R."/>
            <person name="Martin F."/>
            <person name="Silar P."/>
            <person name="Natvig D."/>
            <person name="Lalanne C."/>
            <person name="Gautier V."/>
            <person name="Ament-Velasquez S.L."/>
            <person name="Kruys A."/>
            <person name="Hutchinson M.I."/>
            <person name="Powell A.J."/>
            <person name="Barry K."/>
            <person name="Miller A.N."/>
            <person name="Grigoriev I.V."/>
            <person name="Debuchy R."/>
            <person name="Gladieux P."/>
            <person name="Thoren M.H."/>
            <person name="Johannesson H."/>
        </authorList>
    </citation>
    <scope>NUCLEOTIDE SEQUENCE</scope>
    <source>
        <strain evidence="3">PSN4</strain>
    </source>
</reference>
<evidence type="ECO:0008006" key="5">
    <source>
        <dbReference type="Google" id="ProtNLM"/>
    </source>
</evidence>
<name>A0AAJ0B7F3_9PEZI</name>
<keyword evidence="2" id="KW-0732">Signal</keyword>
<feature type="region of interest" description="Disordered" evidence="1">
    <location>
        <begin position="192"/>
        <end position="214"/>
    </location>
</feature>
<accession>A0AAJ0B7F3</accession>
<keyword evidence="4" id="KW-1185">Reference proteome</keyword>